<reference evidence="2 3" key="1">
    <citation type="submission" date="2023-07" db="EMBL/GenBank/DDBJ databases">
        <title>Genomic Encyclopedia of Type Strains, Phase IV (KMG-IV): sequencing the most valuable type-strain genomes for metagenomic binning, comparative biology and taxonomic classification.</title>
        <authorList>
            <person name="Goeker M."/>
        </authorList>
    </citation>
    <scope>NUCLEOTIDE SEQUENCE [LARGE SCALE GENOMIC DNA]</scope>
    <source>
        <strain evidence="2 3">DSM 18695</strain>
    </source>
</reference>
<accession>A0ABU0IV91</accession>
<evidence type="ECO:0000256" key="1">
    <source>
        <dbReference type="SAM" id="SignalP"/>
    </source>
</evidence>
<evidence type="ECO:0000313" key="2">
    <source>
        <dbReference type="EMBL" id="MDQ0465938.1"/>
    </source>
</evidence>
<comment type="caution">
    <text evidence="2">The sequence shown here is derived from an EMBL/GenBank/DDBJ whole genome shotgun (WGS) entry which is preliminary data.</text>
</comment>
<proteinExistence type="predicted"/>
<dbReference type="EMBL" id="JAUSVS010000009">
    <property type="protein sequence ID" value="MDQ0465938.1"/>
    <property type="molecule type" value="Genomic_DNA"/>
</dbReference>
<feature type="signal peptide" evidence="1">
    <location>
        <begin position="1"/>
        <end position="19"/>
    </location>
</feature>
<dbReference type="Proteomes" id="UP001228905">
    <property type="component" value="Unassembled WGS sequence"/>
</dbReference>
<dbReference type="RefSeq" id="WP_307351666.1">
    <property type="nucleotide sequence ID" value="NZ_JAUSVS010000009.1"/>
</dbReference>
<evidence type="ECO:0000313" key="3">
    <source>
        <dbReference type="Proteomes" id="UP001228905"/>
    </source>
</evidence>
<gene>
    <name evidence="2" type="ORF">QO010_003731</name>
</gene>
<sequence length="182" mass="19471">MLKRWLTAGALALALSGFAAGEASALQAKCLWENLPPYTRKAMLTAYRDKGINALNTVSVSEADMAMLPKACGLDEGNSDLASQMIGAYMLEMGASAVMTERFGLPVGALDRSWNGLSDNTRGRMRLYAVQIMAGRKVADNPINDGVAAMRDSLNIQSPEAITQLVAYSLGRALREAREAGQ</sequence>
<keyword evidence="1" id="KW-0732">Signal</keyword>
<protein>
    <submittedName>
        <fullName evidence="2">Uncharacterized protein</fullName>
    </submittedName>
</protein>
<organism evidence="2 3">
    <name type="scientific">Caulobacter ginsengisoli</name>
    <dbReference type="NCBI Taxonomy" id="400775"/>
    <lineage>
        <taxon>Bacteria</taxon>
        <taxon>Pseudomonadati</taxon>
        <taxon>Pseudomonadota</taxon>
        <taxon>Alphaproteobacteria</taxon>
        <taxon>Caulobacterales</taxon>
        <taxon>Caulobacteraceae</taxon>
        <taxon>Caulobacter</taxon>
    </lineage>
</organism>
<feature type="chain" id="PRO_5046784785" evidence="1">
    <location>
        <begin position="20"/>
        <end position="182"/>
    </location>
</feature>
<keyword evidence="3" id="KW-1185">Reference proteome</keyword>
<name>A0ABU0IV91_9CAUL</name>